<accession>A0A812TI64</accession>
<evidence type="ECO:0000313" key="1">
    <source>
        <dbReference type="EMBL" id="CAE7522375.1"/>
    </source>
</evidence>
<reference evidence="1" key="1">
    <citation type="submission" date="2021-02" db="EMBL/GenBank/DDBJ databases">
        <authorList>
            <person name="Dougan E. K."/>
            <person name="Rhodes N."/>
            <person name="Thang M."/>
            <person name="Chan C."/>
        </authorList>
    </citation>
    <scope>NUCLEOTIDE SEQUENCE</scope>
</reference>
<dbReference type="Proteomes" id="UP000649617">
    <property type="component" value="Unassembled WGS sequence"/>
</dbReference>
<organism evidence="1 2">
    <name type="scientific">Symbiodinium pilosum</name>
    <name type="common">Dinoflagellate</name>
    <dbReference type="NCBI Taxonomy" id="2952"/>
    <lineage>
        <taxon>Eukaryota</taxon>
        <taxon>Sar</taxon>
        <taxon>Alveolata</taxon>
        <taxon>Dinophyceae</taxon>
        <taxon>Suessiales</taxon>
        <taxon>Symbiodiniaceae</taxon>
        <taxon>Symbiodinium</taxon>
    </lineage>
</organism>
<dbReference type="AlphaFoldDB" id="A0A812TI64"/>
<protein>
    <submittedName>
        <fullName evidence="1">Uncharacterized protein</fullName>
    </submittedName>
</protein>
<feature type="non-terminal residue" evidence="1">
    <location>
        <position position="55"/>
    </location>
</feature>
<name>A0A812TI64_SYMPI</name>
<gene>
    <name evidence="1" type="ORF">SPIL2461_LOCUS13683</name>
</gene>
<keyword evidence="2" id="KW-1185">Reference proteome</keyword>
<comment type="caution">
    <text evidence="1">The sequence shown here is derived from an EMBL/GenBank/DDBJ whole genome shotgun (WGS) entry which is preliminary data.</text>
</comment>
<dbReference type="EMBL" id="CAJNIZ010030245">
    <property type="protein sequence ID" value="CAE7522375.1"/>
    <property type="molecule type" value="Genomic_DNA"/>
</dbReference>
<evidence type="ECO:0000313" key="2">
    <source>
        <dbReference type="Proteomes" id="UP000649617"/>
    </source>
</evidence>
<sequence>MATTPTSSLPLSAGDIAAVLASLAESGDLAAEVAAWTPELRAAVAVAVTLASSST</sequence>
<proteinExistence type="predicted"/>